<evidence type="ECO:0000256" key="9">
    <source>
        <dbReference type="ARBA" id="ARBA00022692"/>
    </source>
</evidence>
<dbReference type="InterPro" id="IPR048307">
    <property type="entry name" value="STT3_N"/>
</dbReference>
<dbReference type="GO" id="GO:0004576">
    <property type="term" value="F:oligosaccharyl transferase activity"/>
    <property type="evidence" value="ECO:0007669"/>
    <property type="project" value="InterPro"/>
</dbReference>
<name>A0A830E7K6_9CREN</name>
<evidence type="ECO:0000256" key="1">
    <source>
        <dbReference type="ARBA" id="ARBA00001936"/>
    </source>
</evidence>
<evidence type="ECO:0000256" key="7">
    <source>
        <dbReference type="ARBA" id="ARBA00022676"/>
    </source>
</evidence>
<feature type="transmembrane region" description="Helical" evidence="17">
    <location>
        <begin position="430"/>
        <end position="449"/>
    </location>
</feature>
<sequence>MSKAKAVSKARMEPVTRTIPSIPLDVRATQWLAFLSALVPFTLLAYYVRLYPVLIYGWYINEFDPYIRLFMAEQMLKYGTIKGLLWWLHKGYGALFTHFWYPWGANWTTILSPGVSWLGVLAYKVLSHFGFDLLQSVILLPAIANAAVVPAMFYLGYRLGGKYVGILAALWSVFTTMFLQRGTAGWFAAEPIFQFIATLGIAFYIESLVRKDNYWILFAIISAIFNGITTWVWGSYVFLWNFYGLFTIIVLLYLLIRIARRQNLPFTIDKLVITYVLTDLGFSAFVAITPRYGFHTLISGMGGVANAALLFSIIAYALIKLYPRYPRIMVPVVRYFLVAIVVLVAVVIGLSFTSIGGKFLGAIAPLARSAIVQSVAEHSPSTLQQSMYNVSITIPFVIYTILLSIMSLSLPAVLIGLGSLAAAYFASSEVWLFMLLGLFWVPAAAYGFVKLTELVLNRRALIGISLAALFSVILAIALVINIQPALSMSIMPQQIVSTVSPPYPTPDWLDALQWLSYNTPPNATVLSWWDYGYWISIIGNRTSLADNSTVNSTQIALIGRFFMSNPYNYTGVLEDLNKLHDPQYILIFEPYYIYGPVNATNTGLGSSSMCILIPEYPAGGDFAKSYWMASIAGYSSSYIGNTFIEPVKLGSSYIYLPYSNITVVNNTLEGYSAAYNVTLYDLMFNSEVSSASYSVWLTCTMNGIPTYWIFESIPTVIPTTSGSSYTIKLMYQSILSNYAGIPSPLLSSPPPWAQLVYVSRPYGWVIIYKVNYALLEALAHNQTLSTP</sequence>
<feature type="transmembrane region" description="Helical" evidence="17">
    <location>
        <begin position="214"/>
        <end position="234"/>
    </location>
</feature>
<evidence type="ECO:0000256" key="6">
    <source>
        <dbReference type="ARBA" id="ARBA00012602"/>
    </source>
</evidence>
<evidence type="ECO:0000256" key="13">
    <source>
        <dbReference type="ARBA" id="ARBA00023136"/>
    </source>
</evidence>
<feature type="transmembrane region" description="Helical" evidence="17">
    <location>
        <begin position="31"/>
        <end position="48"/>
    </location>
</feature>
<evidence type="ECO:0000256" key="16">
    <source>
        <dbReference type="ARBA" id="ARBA00034066"/>
    </source>
</evidence>
<evidence type="ECO:0000256" key="10">
    <source>
        <dbReference type="ARBA" id="ARBA00022723"/>
    </source>
</evidence>
<comment type="cofactor">
    <cofactor evidence="1">
        <name>Mn(2+)</name>
        <dbReference type="ChEBI" id="CHEBI:29035"/>
    </cofactor>
</comment>
<evidence type="ECO:0000256" key="11">
    <source>
        <dbReference type="ARBA" id="ARBA00022842"/>
    </source>
</evidence>
<comment type="cofactor">
    <cofactor evidence="2">
        <name>Mg(2+)</name>
        <dbReference type="ChEBI" id="CHEBI:18420"/>
    </cofactor>
</comment>
<dbReference type="UniPathway" id="UPA00378"/>
<dbReference type="PANTHER" id="PTHR13872">
    <property type="entry name" value="DOLICHYL-DIPHOSPHOOLIGOSACCHARIDE--PROTEIN GLYCOSYLTRANSFERASE SUBUNIT"/>
    <property type="match status" value="1"/>
</dbReference>
<keyword evidence="7" id="KW-0328">Glycosyltransferase</keyword>
<reference evidence="22" key="3">
    <citation type="submission" date="2022-09" db="EMBL/GenBank/DDBJ databases">
        <title>Complete genome sequence of Vulcanisaeta souniana.</title>
        <authorList>
            <person name="Kato S."/>
            <person name="Itoh T."/>
            <person name="Ohkuma M."/>
        </authorList>
    </citation>
    <scope>NUCLEOTIDE SEQUENCE [LARGE SCALE GENOMIC DNA]</scope>
    <source>
        <strain evidence="22">JCM 11219</strain>
    </source>
</reference>
<feature type="transmembrane region" description="Helical" evidence="17">
    <location>
        <begin position="331"/>
        <end position="353"/>
    </location>
</feature>
<evidence type="ECO:0000256" key="17">
    <source>
        <dbReference type="SAM" id="Phobius"/>
    </source>
</evidence>
<keyword evidence="9 17" id="KW-0812">Transmembrane</keyword>
<evidence type="ECO:0000256" key="3">
    <source>
        <dbReference type="ARBA" id="ARBA00004127"/>
    </source>
</evidence>
<evidence type="ECO:0000313" key="21">
    <source>
        <dbReference type="Proteomes" id="UP000657075"/>
    </source>
</evidence>
<dbReference type="AlphaFoldDB" id="A0A830E7K6"/>
<reference evidence="19" key="4">
    <citation type="journal article" date="2023" name="Microbiol. Resour. Announc.">
        <title>Complete Genome Sequence of Vulcanisaeta souniana Strain IC-059, a Hyperthermophilic Archaeon Isolated from Hot Spring Water in Japan.</title>
        <authorList>
            <person name="Kato S."/>
            <person name="Itoh T."/>
            <person name="Wu L."/>
            <person name="Ma J."/>
            <person name="Ohkuma M."/>
        </authorList>
    </citation>
    <scope>NUCLEOTIDE SEQUENCE</scope>
    <source>
        <strain evidence="19">JCM 11219</strain>
    </source>
</reference>
<evidence type="ECO:0000259" key="18">
    <source>
        <dbReference type="Pfam" id="PF02516"/>
    </source>
</evidence>
<evidence type="ECO:0000256" key="4">
    <source>
        <dbReference type="ARBA" id="ARBA00004922"/>
    </source>
</evidence>
<evidence type="ECO:0000256" key="15">
    <source>
        <dbReference type="ARBA" id="ARBA00030679"/>
    </source>
</evidence>
<dbReference type="Proteomes" id="UP000657075">
    <property type="component" value="Unassembled WGS sequence"/>
</dbReference>
<keyword evidence="8" id="KW-0808">Transferase</keyword>
<accession>A0A830E7K6</accession>
<gene>
    <name evidence="20" type="ORF">GCM10007112_12950</name>
    <name evidence="19" type="ORF">Vsou_25830</name>
</gene>
<comment type="pathway">
    <text evidence="4">Protein modification; protein glycosylation.</text>
</comment>
<evidence type="ECO:0000256" key="5">
    <source>
        <dbReference type="ARBA" id="ARBA00010810"/>
    </source>
</evidence>
<dbReference type="PANTHER" id="PTHR13872:SF1">
    <property type="entry name" value="DOLICHYL-DIPHOSPHOOLIGOSACCHARIDE--PROTEIN GLYCOSYLTRANSFERASE SUBUNIT STT3B"/>
    <property type="match status" value="1"/>
</dbReference>
<dbReference type="InterPro" id="IPR003674">
    <property type="entry name" value="Oligo_trans_STT3"/>
</dbReference>
<dbReference type="Proteomes" id="UP001060771">
    <property type="component" value="Chromosome"/>
</dbReference>
<keyword evidence="11" id="KW-0460">Magnesium</keyword>
<reference evidence="20" key="2">
    <citation type="submission" date="2020-09" db="EMBL/GenBank/DDBJ databases">
        <authorList>
            <person name="Sun Q."/>
            <person name="Ohkuma M."/>
        </authorList>
    </citation>
    <scope>NUCLEOTIDE SEQUENCE</scope>
    <source>
        <strain evidence="20">JCM 11219</strain>
    </source>
</reference>
<evidence type="ECO:0000313" key="19">
    <source>
        <dbReference type="EMBL" id="BDR93490.1"/>
    </source>
</evidence>
<feature type="transmembrane region" description="Helical" evidence="17">
    <location>
        <begin position="186"/>
        <end position="205"/>
    </location>
</feature>
<keyword evidence="14" id="KW-0464">Manganese</keyword>
<proteinExistence type="inferred from homology"/>
<keyword evidence="22" id="KW-1185">Reference proteome</keyword>
<evidence type="ECO:0000313" key="22">
    <source>
        <dbReference type="Proteomes" id="UP001060771"/>
    </source>
</evidence>
<comment type="catalytic activity">
    <reaction evidence="16">
        <text>an archaeal dolichyl phosphooligosaccharide + [protein]-L-asparagine = an archaeal dolichyl phosphate + a glycoprotein with the oligosaccharide chain attached by N-beta-D-glycosyl linkage to a protein L-asparagine.</text>
        <dbReference type="EC" id="2.4.99.21"/>
    </reaction>
</comment>
<dbReference type="GeneID" id="76208122"/>
<dbReference type="Pfam" id="PF02516">
    <property type="entry name" value="STT3"/>
    <property type="match status" value="1"/>
</dbReference>
<evidence type="ECO:0000256" key="12">
    <source>
        <dbReference type="ARBA" id="ARBA00022989"/>
    </source>
</evidence>
<keyword evidence="12 17" id="KW-1133">Transmembrane helix</keyword>
<comment type="similarity">
    <text evidence="5">Belongs to the STT3 family.</text>
</comment>
<feature type="domain" description="Oligosaccharyl transferase STT3 N-terminal" evidence="18">
    <location>
        <begin position="42"/>
        <end position="441"/>
    </location>
</feature>
<evidence type="ECO:0000256" key="2">
    <source>
        <dbReference type="ARBA" id="ARBA00001946"/>
    </source>
</evidence>
<feature type="transmembrane region" description="Helical" evidence="17">
    <location>
        <begin position="396"/>
        <end position="424"/>
    </location>
</feature>
<keyword evidence="10" id="KW-0479">Metal-binding</keyword>
<feature type="transmembrane region" description="Helical" evidence="17">
    <location>
        <begin position="271"/>
        <end position="288"/>
    </location>
</feature>
<dbReference type="GO" id="GO:0012505">
    <property type="term" value="C:endomembrane system"/>
    <property type="evidence" value="ECO:0007669"/>
    <property type="project" value="UniProtKB-SubCell"/>
</dbReference>
<dbReference type="GO" id="GO:0016020">
    <property type="term" value="C:membrane"/>
    <property type="evidence" value="ECO:0007669"/>
    <property type="project" value="InterPro"/>
</dbReference>
<evidence type="ECO:0000313" key="20">
    <source>
        <dbReference type="EMBL" id="GGI77538.1"/>
    </source>
</evidence>
<feature type="transmembrane region" description="Helical" evidence="17">
    <location>
        <begin position="294"/>
        <end position="319"/>
    </location>
</feature>
<reference evidence="20" key="1">
    <citation type="journal article" date="2014" name="Int. J. Syst. Evol. Microbiol.">
        <title>Complete genome sequence of Corynebacterium casei LMG S-19264T (=DSM 44701T), isolated from a smear-ripened cheese.</title>
        <authorList>
            <consortium name="US DOE Joint Genome Institute (JGI-PGF)"/>
            <person name="Walter F."/>
            <person name="Albersmeier A."/>
            <person name="Kalinowski J."/>
            <person name="Ruckert C."/>
        </authorList>
    </citation>
    <scope>NUCLEOTIDE SEQUENCE</scope>
    <source>
        <strain evidence="20">JCM 11219</strain>
    </source>
</reference>
<dbReference type="OrthoDB" id="12184at2157"/>
<dbReference type="EMBL" id="BMNM01000004">
    <property type="protein sequence ID" value="GGI77538.1"/>
    <property type="molecule type" value="Genomic_DNA"/>
</dbReference>
<feature type="transmembrane region" description="Helical" evidence="17">
    <location>
        <begin position="133"/>
        <end position="156"/>
    </location>
</feature>
<keyword evidence="13 17" id="KW-0472">Membrane</keyword>
<dbReference type="EC" id="2.4.99.21" evidence="6"/>
<feature type="transmembrane region" description="Helical" evidence="17">
    <location>
        <begin position="461"/>
        <end position="482"/>
    </location>
</feature>
<organism evidence="20 21">
    <name type="scientific">Vulcanisaeta souniana JCM 11219</name>
    <dbReference type="NCBI Taxonomy" id="1293586"/>
    <lineage>
        <taxon>Archaea</taxon>
        <taxon>Thermoproteota</taxon>
        <taxon>Thermoprotei</taxon>
        <taxon>Thermoproteales</taxon>
        <taxon>Thermoproteaceae</taxon>
        <taxon>Vulcanisaeta</taxon>
    </lineage>
</organism>
<dbReference type="EMBL" id="AP026830">
    <property type="protein sequence ID" value="BDR93490.1"/>
    <property type="molecule type" value="Genomic_DNA"/>
</dbReference>
<evidence type="ECO:0000256" key="8">
    <source>
        <dbReference type="ARBA" id="ARBA00022679"/>
    </source>
</evidence>
<dbReference type="Gene3D" id="3.40.50.12610">
    <property type="match status" value="1"/>
</dbReference>
<protein>
    <recommendedName>
        <fullName evidence="6">dolichyl-phosphooligosaccharide-protein glycotransferase</fullName>
        <ecNumber evidence="6">2.4.99.21</ecNumber>
    </recommendedName>
    <alternativeName>
        <fullName evidence="15">Oligosaccharyl transferase</fullName>
    </alternativeName>
</protein>
<comment type="subcellular location">
    <subcellularLocation>
        <location evidence="3">Endomembrane system</location>
        <topology evidence="3">Multi-pass membrane protein</topology>
    </subcellularLocation>
</comment>
<feature type="transmembrane region" description="Helical" evidence="17">
    <location>
        <begin position="240"/>
        <end position="259"/>
    </location>
</feature>
<dbReference type="GO" id="GO:0046872">
    <property type="term" value="F:metal ion binding"/>
    <property type="evidence" value="ECO:0007669"/>
    <property type="project" value="UniProtKB-KW"/>
</dbReference>
<evidence type="ECO:0000256" key="14">
    <source>
        <dbReference type="ARBA" id="ARBA00023211"/>
    </source>
</evidence>
<dbReference type="RefSeq" id="WP_188603198.1">
    <property type="nucleotide sequence ID" value="NZ_AP026830.1"/>
</dbReference>